<organism evidence="1 2">
    <name type="scientific">Bacteriophage sp</name>
    <dbReference type="NCBI Taxonomy" id="38018"/>
    <lineage>
        <taxon>Viruses</taxon>
    </lineage>
</organism>
<dbReference type="EMBL" id="OP031061">
    <property type="protein sequence ID" value="UVN06046.1"/>
    <property type="molecule type" value="Genomic_DNA"/>
</dbReference>
<dbReference type="Proteomes" id="UP001160508">
    <property type="component" value="Segment"/>
</dbReference>
<name>A0ABY5T380_9VIRU</name>
<proteinExistence type="predicted"/>
<keyword evidence="2" id="KW-1185">Reference proteome</keyword>
<accession>A0ABY5T380</accession>
<evidence type="ECO:0000313" key="2">
    <source>
        <dbReference type="Proteomes" id="UP001160508"/>
    </source>
</evidence>
<evidence type="ECO:0000313" key="1">
    <source>
        <dbReference type="EMBL" id="UVN06046.1"/>
    </source>
</evidence>
<reference evidence="1" key="1">
    <citation type="submission" date="2022-07" db="EMBL/GenBank/DDBJ databases">
        <authorList>
            <person name="Nishijima S."/>
        </authorList>
    </citation>
    <scope>NUCLEOTIDE SEQUENCE</scope>
    <source>
        <strain evidence="1">1827_77749</strain>
    </source>
</reference>
<sequence length="82" mass="9556">MKQVKLKIETTVEAMLGDKPVNEFLKDITDLCHERLEYSTSKNDGCEMLYEDQEYEDYRNDMEDRVSVLEGALCQILDMLGD</sequence>
<protein>
    <submittedName>
        <fullName evidence="1">Uncharacterized protein</fullName>
    </submittedName>
</protein>